<keyword evidence="8" id="KW-0964">Secreted</keyword>
<evidence type="ECO:0000256" key="29">
    <source>
        <dbReference type="SAM" id="Phobius"/>
    </source>
</evidence>
<keyword evidence="24" id="KW-0325">Glycoprotein</keyword>
<dbReference type="EC" id="2.7.11.1" evidence="5"/>
<keyword evidence="20 29" id="KW-1133">Transmembrane helix</keyword>
<dbReference type="InterPro" id="IPR032675">
    <property type="entry name" value="LRR_dom_sf"/>
</dbReference>
<evidence type="ECO:0000256" key="3">
    <source>
        <dbReference type="ARBA" id="ARBA00004236"/>
    </source>
</evidence>
<evidence type="ECO:0000256" key="19">
    <source>
        <dbReference type="ARBA" id="ARBA00022840"/>
    </source>
</evidence>
<keyword evidence="7" id="KW-0134">Cell wall</keyword>
<keyword evidence="19 28" id="KW-0067">ATP-binding</keyword>
<organism evidence="32 33">
    <name type="scientific">Vigna unguiculata</name>
    <name type="common">Cowpea</name>
    <dbReference type="NCBI Taxonomy" id="3917"/>
    <lineage>
        <taxon>Eukaryota</taxon>
        <taxon>Viridiplantae</taxon>
        <taxon>Streptophyta</taxon>
        <taxon>Embryophyta</taxon>
        <taxon>Tracheophyta</taxon>
        <taxon>Spermatophyta</taxon>
        <taxon>Magnoliopsida</taxon>
        <taxon>eudicotyledons</taxon>
        <taxon>Gunneridae</taxon>
        <taxon>Pentapetalae</taxon>
        <taxon>rosids</taxon>
        <taxon>fabids</taxon>
        <taxon>Fabales</taxon>
        <taxon>Fabaceae</taxon>
        <taxon>Papilionoideae</taxon>
        <taxon>50 kb inversion clade</taxon>
        <taxon>NPAAA clade</taxon>
        <taxon>indigoferoid/millettioid clade</taxon>
        <taxon>Phaseoleae</taxon>
        <taxon>Vigna</taxon>
    </lineage>
</organism>
<protein>
    <recommendedName>
        <fullName evidence="5">non-specific serine/threonine protein kinase</fullName>
        <ecNumber evidence="5">2.7.11.1</ecNumber>
    </recommendedName>
</protein>
<gene>
    <name evidence="32" type="ORF">DEO72_LG8g952</name>
</gene>
<dbReference type="InterPro" id="IPR011009">
    <property type="entry name" value="Kinase-like_dom_sf"/>
</dbReference>
<dbReference type="Pfam" id="PF00560">
    <property type="entry name" value="LRR_1"/>
    <property type="match status" value="2"/>
</dbReference>
<feature type="transmembrane region" description="Helical" evidence="29">
    <location>
        <begin position="412"/>
        <end position="436"/>
    </location>
</feature>
<feature type="chain" id="PRO_5020027892" description="non-specific serine/threonine protein kinase" evidence="30">
    <location>
        <begin position="21"/>
        <end position="738"/>
    </location>
</feature>
<evidence type="ECO:0000256" key="8">
    <source>
        <dbReference type="ARBA" id="ARBA00022525"/>
    </source>
</evidence>
<dbReference type="InterPro" id="IPR051420">
    <property type="entry name" value="Ser_Thr_Kinases_DiverseReg"/>
</dbReference>
<feature type="signal peptide" evidence="30">
    <location>
        <begin position="1"/>
        <end position="20"/>
    </location>
</feature>
<evidence type="ECO:0000256" key="25">
    <source>
        <dbReference type="ARBA" id="ARBA00038043"/>
    </source>
</evidence>
<evidence type="ECO:0000256" key="30">
    <source>
        <dbReference type="SAM" id="SignalP"/>
    </source>
</evidence>
<dbReference type="InterPro" id="IPR008266">
    <property type="entry name" value="Tyr_kinase_AS"/>
</dbReference>
<evidence type="ECO:0000256" key="4">
    <source>
        <dbReference type="ARBA" id="ARBA00004479"/>
    </source>
</evidence>
<keyword evidence="21 29" id="KW-0472">Membrane</keyword>
<dbReference type="GO" id="GO:0005524">
    <property type="term" value="F:ATP binding"/>
    <property type="evidence" value="ECO:0007669"/>
    <property type="project" value="UniProtKB-UniRule"/>
</dbReference>
<keyword evidence="13 29" id="KW-0812">Transmembrane</keyword>
<dbReference type="GO" id="GO:0005886">
    <property type="term" value="C:plasma membrane"/>
    <property type="evidence" value="ECO:0007669"/>
    <property type="project" value="UniProtKB-SubCell"/>
</dbReference>
<accession>A0A4D6MST5</accession>
<evidence type="ECO:0000256" key="5">
    <source>
        <dbReference type="ARBA" id="ARBA00012513"/>
    </source>
</evidence>
<evidence type="ECO:0000256" key="2">
    <source>
        <dbReference type="ARBA" id="ARBA00004191"/>
    </source>
</evidence>
<comment type="subcellular location">
    <subcellularLocation>
        <location evidence="3">Cell membrane</location>
    </subcellularLocation>
    <subcellularLocation>
        <location evidence="1">Membrane</location>
        <topology evidence="1">Peripheral membrane protein</topology>
    </subcellularLocation>
    <subcellularLocation>
        <location evidence="4">Membrane</location>
        <topology evidence="4">Single-pass type I membrane protein</topology>
    </subcellularLocation>
    <subcellularLocation>
        <location evidence="2">Secreted</location>
        <location evidence="2">Cell wall</location>
    </subcellularLocation>
</comment>
<evidence type="ECO:0000256" key="16">
    <source>
        <dbReference type="ARBA" id="ARBA00022741"/>
    </source>
</evidence>
<evidence type="ECO:0000256" key="15">
    <source>
        <dbReference type="ARBA" id="ARBA00022737"/>
    </source>
</evidence>
<keyword evidence="12" id="KW-0808">Transferase</keyword>
<evidence type="ECO:0000259" key="31">
    <source>
        <dbReference type="PROSITE" id="PS50011"/>
    </source>
</evidence>
<reference evidence="32 33" key="1">
    <citation type="submission" date="2019-04" db="EMBL/GenBank/DDBJ databases">
        <title>An improved genome assembly and genetic linkage map for asparagus bean, Vigna unguiculata ssp. sesquipedialis.</title>
        <authorList>
            <person name="Xia Q."/>
            <person name="Zhang R."/>
            <person name="Dong Y."/>
        </authorList>
    </citation>
    <scope>NUCLEOTIDE SEQUENCE [LARGE SCALE GENOMIC DNA]</scope>
    <source>
        <tissue evidence="32">Leaf</tissue>
    </source>
</reference>
<evidence type="ECO:0000256" key="26">
    <source>
        <dbReference type="ARBA" id="ARBA00047899"/>
    </source>
</evidence>
<keyword evidence="17" id="KW-0418">Kinase</keyword>
<evidence type="ECO:0000256" key="12">
    <source>
        <dbReference type="ARBA" id="ARBA00022679"/>
    </source>
</evidence>
<evidence type="ECO:0000256" key="20">
    <source>
        <dbReference type="ARBA" id="ARBA00022989"/>
    </source>
</evidence>
<evidence type="ECO:0000256" key="22">
    <source>
        <dbReference type="ARBA" id="ARBA00023157"/>
    </source>
</evidence>
<dbReference type="Pfam" id="PF23598">
    <property type="entry name" value="LRR_14"/>
    <property type="match status" value="1"/>
</dbReference>
<dbReference type="InterPro" id="IPR001611">
    <property type="entry name" value="Leu-rich_rpt"/>
</dbReference>
<evidence type="ECO:0000256" key="18">
    <source>
        <dbReference type="ARBA" id="ARBA00022821"/>
    </source>
</evidence>
<dbReference type="Pfam" id="PF00069">
    <property type="entry name" value="Pkinase"/>
    <property type="match status" value="1"/>
</dbReference>
<keyword evidence="10" id="KW-0597">Phosphoprotein</keyword>
<evidence type="ECO:0000256" key="13">
    <source>
        <dbReference type="ARBA" id="ARBA00022692"/>
    </source>
</evidence>
<evidence type="ECO:0000256" key="6">
    <source>
        <dbReference type="ARBA" id="ARBA00022475"/>
    </source>
</evidence>
<dbReference type="Gene3D" id="3.30.200.20">
    <property type="entry name" value="Phosphorylase Kinase, domain 1"/>
    <property type="match status" value="1"/>
</dbReference>
<evidence type="ECO:0000313" key="32">
    <source>
        <dbReference type="EMBL" id="QCE02935.1"/>
    </source>
</evidence>
<dbReference type="InterPro" id="IPR003591">
    <property type="entry name" value="Leu-rich_rpt_typical-subtyp"/>
</dbReference>
<evidence type="ECO:0000256" key="24">
    <source>
        <dbReference type="ARBA" id="ARBA00023180"/>
    </source>
</evidence>
<keyword evidence="18" id="KW-0611">Plant defense</keyword>
<dbReference type="SUPFAM" id="SSF52058">
    <property type="entry name" value="L domain-like"/>
    <property type="match status" value="2"/>
</dbReference>
<evidence type="ECO:0000256" key="23">
    <source>
        <dbReference type="ARBA" id="ARBA00023170"/>
    </source>
</evidence>
<evidence type="ECO:0000256" key="7">
    <source>
        <dbReference type="ARBA" id="ARBA00022512"/>
    </source>
</evidence>
<dbReference type="SUPFAM" id="SSF56112">
    <property type="entry name" value="Protein kinase-like (PK-like)"/>
    <property type="match status" value="1"/>
</dbReference>
<sequence length="738" mass="83107">MGKCVCSLVLMAFCMMPELASVFGATIPSSSINQEREALLNSGLWNDYRNISDHCDWKGISCNEAGSVTAIDSWYMKTPSSQELLWIDKLNFTAFPNLEHLRLTGMGLKGSIPTQITTLTNLSDLVLSNNHLHGSIPPQLGNLTQLQVLSLSRNSLAGFIPSTLGQLINLQYLSLESNKLQEEFGNLKVLQSLHLSNNSLNGSIPSTLGGLVSLVYLYLDSNQIQGHIPEELGYLTKLQVLQLSHNKISGLLPPRLLQMEKMSSLYLSSNQLCGSISLKTMKCPYDTIVDLSHNLFNGSITSQIGCITDLSLSHNFLVGKIPFLFRRSFILSRLDLSYNNFSGKVHKELASLSYINLAYNSFDFSQDLDSKSKVPDYCYFQEDSLINDHHMPNFSYCHLVYKTDLQTRKSKLSIMLVVIPIIFFSLLVLLLILYFLRSIPKKKCEEISTKNGNFFSVWNYDGKIAFKDIIEATEDFDLKYCIGTGGYGSVYRAQLPSGNVVALKKLHRIESQNPSFDRSFRNEVKMLTEIRHRNIVKLHGFCLHNQCMFLIYQYMERGSLFYILNNDVEAKELNWSKRVNVIKGMAQALSYMHHDCTTPIVHRDVTSSNVLLNSQLEACVSDFGTARLLDPDSSNQTLVVGTYGYIAPELAYTLSVTQKCDVYSFGVVTLETLMGKHPGELISSLSNSTTQNMLLKDILDSRLPLPLRKDAQDIYLVEVFIHQVMSQDIFHLSSNFQE</sequence>
<feature type="binding site" evidence="28">
    <location>
        <position position="504"/>
    </location>
    <ligand>
        <name>ATP</name>
        <dbReference type="ChEBI" id="CHEBI:30616"/>
    </ligand>
</feature>
<evidence type="ECO:0000313" key="33">
    <source>
        <dbReference type="Proteomes" id="UP000501690"/>
    </source>
</evidence>
<dbReference type="Gene3D" id="1.10.510.10">
    <property type="entry name" value="Transferase(Phosphotransferase) domain 1"/>
    <property type="match status" value="1"/>
</dbReference>
<dbReference type="FunFam" id="1.10.510.10:FF:001023">
    <property type="entry name" value="Os07g0541700 protein"/>
    <property type="match status" value="1"/>
</dbReference>
<keyword evidence="11" id="KW-0433">Leucine-rich repeat</keyword>
<dbReference type="SMART" id="SM00369">
    <property type="entry name" value="LRR_TYP"/>
    <property type="match status" value="5"/>
</dbReference>
<dbReference type="PANTHER" id="PTHR48005:SF16">
    <property type="entry name" value="MDIS1-INTERACTING RECEPTOR LIKE KINASE 2-LIKE ISOFORM X1"/>
    <property type="match status" value="1"/>
</dbReference>
<dbReference type="FunFam" id="3.80.10.10:FF:000400">
    <property type="entry name" value="Nuclear pore complex protein NUP107"/>
    <property type="match status" value="1"/>
</dbReference>
<dbReference type="InterPro" id="IPR017441">
    <property type="entry name" value="Protein_kinase_ATP_BS"/>
</dbReference>
<keyword evidence="33" id="KW-1185">Reference proteome</keyword>
<proteinExistence type="inferred from homology"/>
<dbReference type="PROSITE" id="PS51450">
    <property type="entry name" value="LRR"/>
    <property type="match status" value="1"/>
</dbReference>
<comment type="similarity">
    <text evidence="25">Belongs to the polygalacturonase-inhibiting protein family.</text>
</comment>
<dbReference type="PROSITE" id="PS00107">
    <property type="entry name" value="PROTEIN_KINASE_ATP"/>
    <property type="match status" value="1"/>
</dbReference>
<dbReference type="EMBL" id="CP039352">
    <property type="protein sequence ID" value="QCE02935.1"/>
    <property type="molecule type" value="Genomic_DNA"/>
</dbReference>
<keyword evidence="14 30" id="KW-0732">Signal</keyword>
<dbReference type="PANTHER" id="PTHR48005">
    <property type="entry name" value="LEUCINE RICH REPEAT KINASE 2"/>
    <property type="match status" value="1"/>
</dbReference>
<dbReference type="GO" id="GO:0006952">
    <property type="term" value="P:defense response"/>
    <property type="evidence" value="ECO:0007669"/>
    <property type="project" value="UniProtKB-KW"/>
</dbReference>
<comment type="catalytic activity">
    <reaction evidence="27">
        <text>L-seryl-[protein] + ATP = O-phospho-L-seryl-[protein] + ADP + H(+)</text>
        <dbReference type="Rhea" id="RHEA:17989"/>
        <dbReference type="Rhea" id="RHEA-COMP:9863"/>
        <dbReference type="Rhea" id="RHEA-COMP:11604"/>
        <dbReference type="ChEBI" id="CHEBI:15378"/>
        <dbReference type="ChEBI" id="CHEBI:29999"/>
        <dbReference type="ChEBI" id="CHEBI:30616"/>
        <dbReference type="ChEBI" id="CHEBI:83421"/>
        <dbReference type="ChEBI" id="CHEBI:456216"/>
        <dbReference type="EC" id="2.7.11.1"/>
    </reaction>
</comment>
<keyword evidence="23" id="KW-0675">Receptor</keyword>
<dbReference type="PROSITE" id="PS50011">
    <property type="entry name" value="PROTEIN_KINASE_DOM"/>
    <property type="match status" value="1"/>
</dbReference>
<evidence type="ECO:0000256" key="1">
    <source>
        <dbReference type="ARBA" id="ARBA00004170"/>
    </source>
</evidence>
<name>A0A4D6MST5_VIGUN</name>
<evidence type="ECO:0000256" key="10">
    <source>
        <dbReference type="ARBA" id="ARBA00022553"/>
    </source>
</evidence>
<comment type="catalytic activity">
    <reaction evidence="26">
        <text>L-threonyl-[protein] + ATP = O-phospho-L-threonyl-[protein] + ADP + H(+)</text>
        <dbReference type="Rhea" id="RHEA:46608"/>
        <dbReference type="Rhea" id="RHEA-COMP:11060"/>
        <dbReference type="Rhea" id="RHEA-COMP:11605"/>
        <dbReference type="ChEBI" id="CHEBI:15378"/>
        <dbReference type="ChEBI" id="CHEBI:30013"/>
        <dbReference type="ChEBI" id="CHEBI:30616"/>
        <dbReference type="ChEBI" id="CHEBI:61977"/>
        <dbReference type="ChEBI" id="CHEBI:456216"/>
        <dbReference type="EC" id="2.7.11.1"/>
    </reaction>
</comment>
<dbReference type="InterPro" id="IPR055414">
    <property type="entry name" value="LRR_R13L4/SHOC2-like"/>
</dbReference>
<evidence type="ECO:0000256" key="21">
    <source>
        <dbReference type="ARBA" id="ARBA00023136"/>
    </source>
</evidence>
<dbReference type="GO" id="GO:0004674">
    <property type="term" value="F:protein serine/threonine kinase activity"/>
    <property type="evidence" value="ECO:0007669"/>
    <property type="project" value="UniProtKB-KW"/>
</dbReference>
<evidence type="ECO:0000256" key="27">
    <source>
        <dbReference type="ARBA" id="ARBA00048679"/>
    </source>
</evidence>
<feature type="domain" description="Protein kinase" evidence="31">
    <location>
        <begin position="476"/>
        <end position="738"/>
    </location>
</feature>
<dbReference type="FunFam" id="3.30.200.20:FF:000309">
    <property type="entry name" value="Leucine-rich repeat receptor protein kinase MSP1"/>
    <property type="match status" value="1"/>
</dbReference>
<keyword evidence="22" id="KW-1015">Disulfide bond</keyword>
<keyword evidence="9" id="KW-0723">Serine/threonine-protein kinase</keyword>
<keyword evidence="6" id="KW-1003">Cell membrane</keyword>
<keyword evidence="16 28" id="KW-0547">Nucleotide-binding</keyword>
<evidence type="ECO:0000256" key="17">
    <source>
        <dbReference type="ARBA" id="ARBA00022777"/>
    </source>
</evidence>
<dbReference type="Proteomes" id="UP000501690">
    <property type="component" value="Linkage Group LG8"/>
</dbReference>
<evidence type="ECO:0000256" key="14">
    <source>
        <dbReference type="ARBA" id="ARBA00022729"/>
    </source>
</evidence>
<dbReference type="InterPro" id="IPR000719">
    <property type="entry name" value="Prot_kinase_dom"/>
</dbReference>
<evidence type="ECO:0000256" key="9">
    <source>
        <dbReference type="ARBA" id="ARBA00022527"/>
    </source>
</evidence>
<dbReference type="PROSITE" id="PS00109">
    <property type="entry name" value="PROTEIN_KINASE_TYR"/>
    <property type="match status" value="1"/>
</dbReference>
<evidence type="ECO:0000256" key="11">
    <source>
        <dbReference type="ARBA" id="ARBA00022614"/>
    </source>
</evidence>
<keyword evidence="15" id="KW-0677">Repeat</keyword>
<dbReference type="FunFam" id="3.80.10.10:FF:000299">
    <property type="entry name" value="Piriformospora indica-insensitive protein 2"/>
    <property type="match status" value="1"/>
</dbReference>
<dbReference type="Gene3D" id="3.80.10.10">
    <property type="entry name" value="Ribonuclease Inhibitor"/>
    <property type="match status" value="3"/>
</dbReference>
<evidence type="ECO:0000256" key="28">
    <source>
        <dbReference type="PROSITE-ProRule" id="PRU10141"/>
    </source>
</evidence>
<dbReference type="AlphaFoldDB" id="A0A4D6MST5"/>